<keyword evidence="9" id="KW-0539">Nucleus</keyword>
<sequence>MFATGMCLLFWNEGRAVKVAHSLDEALRNVAVLPNAMKLLSEYEGRLIHLSGPLKISEPLTEPDYGVIVSSVKLKRRVQMYQWVEIEEERSFGEVTEEEKHYYYTTEWKDKLVDSDHFYIRTGHHNPKEMPIKKVTSDERPERKDIKMHSGLYYHSANLWKPEVGDIRIQFSHAGKSGDVYSIVGMLEKGSIVPYITSHGEEILLQRKHKMSVDQMFHLEHVHNYWRTWSIRGLGWLVLFLAATCLANILRTVILNSTFLCGIIAVESLTMSVSMSISLLVIGFAWVWYRPVIGLCLALASILPFIYSTLTSGSQAQQRDSYRRL</sequence>
<evidence type="ECO:0000256" key="8">
    <source>
        <dbReference type="ARBA" id="ARBA00023136"/>
    </source>
</evidence>
<evidence type="ECO:0000313" key="11">
    <source>
        <dbReference type="EMBL" id="CAL7943559.1"/>
    </source>
</evidence>
<dbReference type="EMBL" id="CAXAJV020001293">
    <property type="protein sequence ID" value="CAL7943559.1"/>
    <property type="molecule type" value="Genomic_DNA"/>
</dbReference>
<evidence type="ECO:0000256" key="1">
    <source>
        <dbReference type="ARBA" id="ARBA00004127"/>
    </source>
</evidence>
<dbReference type="Pfam" id="PF07787">
    <property type="entry name" value="TMEM43"/>
    <property type="match status" value="1"/>
</dbReference>
<keyword evidence="12" id="KW-1185">Reference proteome</keyword>
<keyword evidence="7 10" id="KW-1133">Transmembrane helix</keyword>
<feature type="transmembrane region" description="Helical" evidence="10">
    <location>
        <begin position="292"/>
        <end position="310"/>
    </location>
</feature>
<gene>
    <name evidence="11" type="ORF">XYLVIOL_LOCUS6157</name>
</gene>
<name>A0ABP1NUI9_XYLVO</name>
<evidence type="ECO:0008006" key="13">
    <source>
        <dbReference type="Google" id="ProtNLM"/>
    </source>
</evidence>
<evidence type="ECO:0000313" key="12">
    <source>
        <dbReference type="Proteomes" id="UP001642520"/>
    </source>
</evidence>
<evidence type="ECO:0000256" key="7">
    <source>
        <dbReference type="ARBA" id="ARBA00022989"/>
    </source>
</evidence>
<evidence type="ECO:0000256" key="10">
    <source>
        <dbReference type="SAM" id="Phobius"/>
    </source>
</evidence>
<accession>A0ABP1NUI9</accession>
<comment type="similarity">
    <text evidence="4">Belongs to the TMEM43 family.</text>
</comment>
<evidence type="ECO:0000256" key="4">
    <source>
        <dbReference type="ARBA" id="ARBA00006627"/>
    </source>
</evidence>
<feature type="transmembrane region" description="Helical" evidence="10">
    <location>
        <begin position="259"/>
        <end position="286"/>
    </location>
</feature>
<keyword evidence="6" id="KW-0256">Endoplasmic reticulum</keyword>
<keyword evidence="8 10" id="KW-0472">Membrane</keyword>
<comment type="caution">
    <text evidence="11">The sequence shown here is derived from an EMBL/GenBank/DDBJ whole genome shotgun (WGS) entry which is preliminary data.</text>
</comment>
<evidence type="ECO:0000256" key="3">
    <source>
        <dbReference type="ARBA" id="ARBA00004586"/>
    </source>
</evidence>
<proteinExistence type="inferred from homology"/>
<dbReference type="PANTHER" id="PTHR13416:SF2">
    <property type="entry name" value="TRANSMEMBRANE PROTEIN 43"/>
    <property type="match status" value="1"/>
</dbReference>
<keyword evidence="5 10" id="KW-0812">Transmembrane</keyword>
<evidence type="ECO:0000256" key="9">
    <source>
        <dbReference type="ARBA" id="ARBA00023242"/>
    </source>
</evidence>
<dbReference type="Proteomes" id="UP001642520">
    <property type="component" value="Unassembled WGS sequence"/>
</dbReference>
<comment type="subcellular location">
    <subcellularLocation>
        <location evidence="1">Endomembrane system</location>
        <topology evidence="1">Multi-pass membrane protein</topology>
    </subcellularLocation>
    <subcellularLocation>
        <location evidence="3">Endoplasmic reticulum membrane</location>
    </subcellularLocation>
    <subcellularLocation>
        <location evidence="2">Nucleus envelope</location>
    </subcellularLocation>
</comment>
<organism evidence="11 12">
    <name type="scientific">Xylocopa violacea</name>
    <name type="common">Violet carpenter bee</name>
    <name type="synonym">Apis violacea</name>
    <dbReference type="NCBI Taxonomy" id="135666"/>
    <lineage>
        <taxon>Eukaryota</taxon>
        <taxon>Metazoa</taxon>
        <taxon>Ecdysozoa</taxon>
        <taxon>Arthropoda</taxon>
        <taxon>Hexapoda</taxon>
        <taxon>Insecta</taxon>
        <taxon>Pterygota</taxon>
        <taxon>Neoptera</taxon>
        <taxon>Endopterygota</taxon>
        <taxon>Hymenoptera</taxon>
        <taxon>Apocrita</taxon>
        <taxon>Aculeata</taxon>
        <taxon>Apoidea</taxon>
        <taxon>Anthophila</taxon>
        <taxon>Apidae</taxon>
        <taxon>Xylocopa</taxon>
        <taxon>Xylocopa</taxon>
    </lineage>
</organism>
<protein>
    <recommendedName>
        <fullName evidence="13">Transmembrane protein 43</fullName>
    </recommendedName>
</protein>
<reference evidence="11 12" key="1">
    <citation type="submission" date="2024-08" db="EMBL/GenBank/DDBJ databases">
        <authorList>
            <person name="Will J Nash"/>
            <person name="Angela Man"/>
            <person name="Seanna McTaggart"/>
            <person name="Kendall Baker"/>
            <person name="Tom Barker"/>
            <person name="Leah Catchpole"/>
            <person name="Alex Durrant"/>
            <person name="Karim Gharbi"/>
            <person name="Naomi Irish"/>
            <person name="Gemy Kaithakottil"/>
            <person name="Debby Ku"/>
            <person name="Aaliyah Providence"/>
            <person name="Felix Shaw"/>
            <person name="David Swarbreck"/>
            <person name="Chris Watkins"/>
            <person name="Ann M. McCartney"/>
            <person name="Giulio Formenti"/>
            <person name="Alice Mouton"/>
            <person name="Noel Vella"/>
            <person name="Bjorn M von Reumont"/>
            <person name="Adriana Vella"/>
            <person name="Wilfried Haerty"/>
        </authorList>
    </citation>
    <scope>NUCLEOTIDE SEQUENCE [LARGE SCALE GENOMIC DNA]</scope>
</reference>
<evidence type="ECO:0000256" key="6">
    <source>
        <dbReference type="ARBA" id="ARBA00022824"/>
    </source>
</evidence>
<evidence type="ECO:0000256" key="2">
    <source>
        <dbReference type="ARBA" id="ARBA00004259"/>
    </source>
</evidence>
<evidence type="ECO:0000256" key="5">
    <source>
        <dbReference type="ARBA" id="ARBA00022692"/>
    </source>
</evidence>
<feature type="transmembrane region" description="Helical" evidence="10">
    <location>
        <begin position="229"/>
        <end position="250"/>
    </location>
</feature>
<dbReference type="PANTHER" id="PTHR13416">
    <property type="match status" value="1"/>
</dbReference>
<dbReference type="InterPro" id="IPR012430">
    <property type="entry name" value="TMEM43_fam"/>
</dbReference>